<name>A0A0C9XI73_9AGAR</name>
<reference evidence="3" key="2">
    <citation type="submission" date="2015-01" db="EMBL/GenBank/DDBJ databases">
        <title>Evolutionary Origins and Diversification of the Mycorrhizal Mutualists.</title>
        <authorList>
            <consortium name="DOE Joint Genome Institute"/>
            <consortium name="Mycorrhizal Genomics Consortium"/>
            <person name="Kohler A."/>
            <person name="Kuo A."/>
            <person name="Nagy L.G."/>
            <person name="Floudas D."/>
            <person name="Copeland A."/>
            <person name="Barry K.W."/>
            <person name="Cichocki N."/>
            <person name="Veneault-Fourrey C."/>
            <person name="LaButti K."/>
            <person name="Lindquist E.A."/>
            <person name="Lipzen A."/>
            <person name="Lundell T."/>
            <person name="Morin E."/>
            <person name="Murat C."/>
            <person name="Riley R."/>
            <person name="Ohm R."/>
            <person name="Sun H."/>
            <person name="Tunlid A."/>
            <person name="Henrissat B."/>
            <person name="Grigoriev I.V."/>
            <person name="Hibbett D.S."/>
            <person name="Martin F."/>
        </authorList>
    </citation>
    <scope>NUCLEOTIDE SEQUENCE [LARGE SCALE GENOMIC DNA]</scope>
    <source>
        <strain evidence="3">LaAM-08-1</strain>
    </source>
</reference>
<feature type="compositionally biased region" description="Polar residues" evidence="1">
    <location>
        <begin position="61"/>
        <end position="77"/>
    </location>
</feature>
<protein>
    <submittedName>
        <fullName evidence="2">Unplaced genomic scaffold K443scaffold_161, whole genome shotgun sequence</fullName>
    </submittedName>
</protein>
<dbReference type="AlphaFoldDB" id="A0A0C9XI73"/>
<keyword evidence="3" id="KW-1185">Reference proteome</keyword>
<evidence type="ECO:0000256" key="1">
    <source>
        <dbReference type="SAM" id="MobiDB-lite"/>
    </source>
</evidence>
<dbReference type="Proteomes" id="UP000054477">
    <property type="component" value="Unassembled WGS sequence"/>
</dbReference>
<dbReference type="HOGENOM" id="CLU_1195034_0_0_1"/>
<gene>
    <name evidence="2" type="ORF">K443DRAFT_254259</name>
</gene>
<evidence type="ECO:0000313" key="3">
    <source>
        <dbReference type="Proteomes" id="UP000054477"/>
    </source>
</evidence>
<feature type="region of interest" description="Disordered" evidence="1">
    <location>
        <begin position="47"/>
        <end position="142"/>
    </location>
</feature>
<proteinExistence type="predicted"/>
<reference evidence="2 3" key="1">
    <citation type="submission" date="2014-04" db="EMBL/GenBank/DDBJ databases">
        <authorList>
            <consortium name="DOE Joint Genome Institute"/>
            <person name="Kuo A."/>
            <person name="Kohler A."/>
            <person name="Nagy L.G."/>
            <person name="Floudas D."/>
            <person name="Copeland A."/>
            <person name="Barry K.W."/>
            <person name="Cichocki N."/>
            <person name="Veneault-Fourrey C."/>
            <person name="LaButti K."/>
            <person name="Lindquist E.A."/>
            <person name="Lipzen A."/>
            <person name="Lundell T."/>
            <person name="Morin E."/>
            <person name="Murat C."/>
            <person name="Sun H."/>
            <person name="Tunlid A."/>
            <person name="Henrissat B."/>
            <person name="Grigoriev I.V."/>
            <person name="Hibbett D.S."/>
            <person name="Martin F."/>
            <person name="Nordberg H.P."/>
            <person name="Cantor M.N."/>
            <person name="Hua S.X."/>
        </authorList>
    </citation>
    <scope>NUCLEOTIDE SEQUENCE [LARGE SCALE GENOMIC DNA]</scope>
    <source>
        <strain evidence="2 3">LaAM-08-1</strain>
    </source>
</reference>
<dbReference type="EMBL" id="KN838696">
    <property type="protein sequence ID" value="KIJ97326.1"/>
    <property type="molecule type" value="Genomic_DNA"/>
</dbReference>
<organism evidence="2 3">
    <name type="scientific">Laccaria amethystina LaAM-08-1</name>
    <dbReference type="NCBI Taxonomy" id="1095629"/>
    <lineage>
        <taxon>Eukaryota</taxon>
        <taxon>Fungi</taxon>
        <taxon>Dikarya</taxon>
        <taxon>Basidiomycota</taxon>
        <taxon>Agaricomycotina</taxon>
        <taxon>Agaricomycetes</taxon>
        <taxon>Agaricomycetidae</taxon>
        <taxon>Agaricales</taxon>
        <taxon>Agaricineae</taxon>
        <taxon>Hydnangiaceae</taxon>
        <taxon>Laccaria</taxon>
    </lineage>
</organism>
<feature type="compositionally biased region" description="Polar residues" evidence="1">
    <location>
        <begin position="114"/>
        <end position="142"/>
    </location>
</feature>
<accession>A0A0C9XI73</accession>
<sequence length="232" mass="25929">MGKTFLRLNGGDLEGFELPNNPPHLLCASSVLRQIVLRGRICGFESRHNFPVHSPQEDDFSSNSRRNTSFGSTSDGNGTAKGMILITSLERSSNSEDYNDDHNDEGGGRRWSSPDKSQPNSTPYSPTNNQRHSPSYSHKTQRTLPSWGTVRDLFSFFAPSPGLVLVLVLMRGKSRAHGQKEKKRSNFPTKLVSCRTRPCLRLYIPALARSLHLYLRGHHLFLHGPSVRSSSN</sequence>
<evidence type="ECO:0000313" key="2">
    <source>
        <dbReference type="EMBL" id="KIJ97326.1"/>
    </source>
</evidence>